<dbReference type="PROSITE" id="PS50216">
    <property type="entry name" value="DHHC"/>
    <property type="match status" value="1"/>
</dbReference>
<feature type="domain" description="Palmitoyltransferase DHHC" evidence="10">
    <location>
        <begin position="162"/>
        <end position="286"/>
    </location>
</feature>
<feature type="transmembrane region" description="Helical" evidence="8">
    <location>
        <begin position="206"/>
        <end position="229"/>
    </location>
</feature>
<evidence type="ECO:0000313" key="11">
    <source>
        <dbReference type="EMBL" id="PWA87814.1"/>
    </source>
</evidence>
<gene>
    <name evidence="11" type="ORF">CTI12_AA126770</name>
</gene>
<dbReference type="PANTHER" id="PTHR22883">
    <property type="entry name" value="ZINC FINGER DHHC DOMAIN CONTAINING PROTEIN"/>
    <property type="match status" value="1"/>
</dbReference>
<dbReference type="GO" id="GO:0019706">
    <property type="term" value="F:protein-cysteine S-palmitoyltransferase activity"/>
    <property type="evidence" value="ECO:0007669"/>
    <property type="project" value="UniProtKB-EC"/>
</dbReference>
<feature type="transmembrane region" description="Helical" evidence="8">
    <location>
        <begin position="249"/>
        <end position="275"/>
    </location>
</feature>
<evidence type="ECO:0000256" key="8">
    <source>
        <dbReference type="RuleBase" id="RU079119"/>
    </source>
</evidence>
<comment type="catalytic activity">
    <reaction evidence="8">
        <text>L-cysteinyl-[protein] + hexadecanoyl-CoA = S-hexadecanoyl-L-cysteinyl-[protein] + CoA</text>
        <dbReference type="Rhea" id="RHEA:36683"/>
        <dbReference type="Rhea" id="RHEA-COMP:10131"/>
        <dbReference type="Rhea" id="RHEA-COMP:11032"/>
        <dbReference type="ChEBI" id="CHEBI:29950"/>
        <dbReference type="ChEBI" id="CHEBI:57287"/>
        <dbReference type="ChEBI" id="CHEBI:57379"/>
        <dbReference type="ChEBI" id="CHEBI:74151"/>
        <dbReference type="EC" id="2.3.1.225"/>
    </reaction>
</comment>
<organism evidence="11 12">
    <name type="scientific">Artemisia annua</name>
    <name type="common">Sweet wormwood</name>
    <dbReference type="NCBI Taxonomy" id="35608"/>
    <lineage>
        <taxon>Eukaryota</taxon>
        <taxon>Viridiplantae</taxon>
        <taxon>Streptophyta</taxon>
        <taxon>Embryophyta</taxon>
        <taxon>Tracheophyta</taxon>
        <taxon>Spermatophyta</taxon>
        <taxon>Magnoliopsida</taxon>
        <taxon>eudicotyledons</taxon>
        <taxon>Gunneridae</taxon>
        <taxon>Pentapetalae</taxon>
        <taxon>asterids</taxon>
        <taxon>campanulids</taxon>
        <taxon>Asterales</taxon>
        <taxon>Asteraceae</taxon>
        <taxon>Asteroideae</taxon>
        <taxon>Anthemideae</taxon>
        <taxon>Artemisiinae</taxon>
        <taxon>Artemisia</taxon>
    </lineage>
</organism>
<evidence type="ECO:0000256" key="9">
    <source>
        <dbReference type="SAM" id="MobiDB-lite"/>
    </source>
</evidence>
<proteinExistence type="inferred from homology"/>
<keyword evidence="12" id="KW-1185">Reference proteome</keyword>
<evidence type="ECO:0000256" key="3">
    <source>
        <dbReference type="ARBA" id="ARBA00022679"/>
    </source>
</evidence>
<dbReference type="STRING" id="35608.A0A2U1PPW8"/>
<dbReference type="EMBL" id="PKPP01000875">
    <property type="protein sequence ID" value="PWA87814.1"/>
    <property type="molecule type" value="Genomic_DNA"/>
</dbReference>
<dbReference type="Proteomes" id="UP000245207">
    <property type="component" value="Unassembled WGS sequence"/>
</dbReference>
<keyword evidence="3 8" id="KW-0808">Transferase</keyword>
<reference evidence="11 12" key="1">
    <citation type="journal article" date="2018" name="Mol. Plant">
        <title>The genome of Artemisia annua provides insight into the evolution of Asteraceae family and artemisinin biosynthesis.</title>
        <authorList>
            <person name="Shen Q."/>
            <person name="Zhang L."/>
            <person name="Liao Z."/>
            <person name="Wang S."/>
            <person name="Yan T."/>
            <person name="Shi P."/>
            <person name="Liu M."/>
            <person name="Fu X."/>
            <person name="Pan Q."/>
            <person name="Wang Y."/>
            <person name="Lv Z."/>
            <person name="Lu X."/>
            <person name="Zhang F."/>
            <person name="Jiang W."/>
            <person name="Ma Y."/>
            <person name="Chen M."/>
            <person name="Hao X."/>
            <person name="Li L."/>
            <person name="Tang Y."/>
            <person name="Lv G."/>
            <person name="Zhou Y."/>
            <person name="Sun X."/>
            <person name="Brodelius P.E."/>
            <person name="Rose J.K.C."/>
            <person name="Tang K."/>
        </authorList>
    </citation>
    <scope>NUCLEOTIDE SEQUENCE [LARGE SCALE GENOMIC DNA]</scope>
    <source>
        <strain evidence="12">cv. Huhao1</strain>
        <tissue evidence="11">Leaf</tissue>
    </source>
</reference>
<dbReference type="InterPro" id="IPR039859">
    <property type="entry name" value="PFA4/ZDH16/20/ERF2-like"/>
</dbReference>
<feature type="region of interest" description="Disordered" evidence="9">
    <location>
        <begin position="338"/>
        <end position="394"/>
    </location>
</feature>
<dbReference type="AlphaFoldDB" id="A0A2U1PPW8"/>
<evidence type="ECO:0000256" key="7">
    <source>
        <dbReference type="ARBA" id="ARBA00023315"/>
    </source>
</evidence>
<comment type="similarity">
    <text evidence="2 8">Belongs to the DHHC palmitoyltransferase family.</text>
</comment>
<evidence type="ECO:0000313" key="12">
    <source>
        <dbReference type="Proteomes" id="UP000245207"/>
    </source>
</evidence>
<dbReference type="OrthoDB" id="4096362at2759"/>
<evidence type="ECO:0000256" key="4">
    <source>
        <dbReference type="ARBA" id="ARBA00022692"/>
    </source>
</evidence>
<evidence type="ECO:0000256" key="1">
    <source>
        <dbReference type="ARBA" id="ARBA00004127"/>
    </source>
</evidence>
<dbReference type="PANTHER" id="PTHR22883:SF450">
    <property type="entry name" value="S-ACYLTRANSFERASE"/>
    <property type="match status" value="1"/>
</dbReference>
<dbReference type="InterPro" id="IPR001594">
    <property type="entry name" value="Palmitoyltrfase_DHHC"/>
</dbReference>
<accession>A0A2U1PPW8</accession>
<comment type="domain">
    <text evidence="8">The DHHC domain is required for palmitoyltransferase activity.</text>
</comment>
<evidence type="ECO:0000256" key="6">
    <source>
        <dbReference type="ARBA" id="ARBA00023136"/>
    </source>
</evidence>
<keyword evidence="7 8" id="KW-0012">Acyltransferase</keyword>
<feature type="transmembrane region" description="Helical" evidence="8">
    <location>
        <begin position="58"/>
        <end position="77"/>
    </location>
</feature>
<evidence type="ECO:0000256" key="5">
    <source>
        <dbReference type="ARBA" id="ARBA00022989"/>
    </source>
</evidence>
<evidence type="ECO:0000259" key="10">
    <source>
        <dbReference type="Pfam" id="PF01529"/>
    </source>
</evidence>
<dbReference type="GO" id="GO:0005783">
    <property type="term" value="C:endoplasmic reticulum"/>
    <property type="evidence" value="ECO:0007669"/>
    <property type="project" value="TreeGrafter"/>
</dbReference>
<feature type="compositionally biased region" description="Basic and acidic residues" evidence="9">
    <location>
        <begin position="342"/>
        <end position="354"/>
    </location>
</feature>
<evidence type="ECO:0000256" key="2">
    <source>
        <dbReference type="ARBA" id="ARBA00008574"/>
    </source>
</evidence>
<comment type="subcellular location">
    <subcellularLocation>
        <location evidence="1">Endomembrane system</location>
        <topology evidence="1">Multi-pass membrane protein</topology>
    </subcellularLocation>
</comment>
<dbReference type="GO" id="GO:0006612">
    <property type="term" value="P:protein targeting to membrane"/>
    <property type="evidence" value="ECO:0007669"/>
    <property type="project" value="TreeGrafter"/>
</dbReference>
<feature type="compositionally biased region" description="Basic and acidic residues" evidence="9">
    <location>
        <begin position="373"/>
        <end position="383"/>
    </location>
</feature>
<name>A0A2U1PPW8_ARTAN</name>
<keyword evidence="4 8" id="KW-0812">Transmembrane</keyword>
<keyword evidence="6 8" id="KW-0472">Membrane</keyword>
<feature type="transmembrane region" description="Helical" evidence="8">
    <location>
        <begin position="89"/>
        <end position="110"/>
    </location>
</feature>
<feature type="compositionally biased region" description="Polar residues" evidence="9">
    <location>
        <begin position="363"/>
        <end position="372"/>
    </location>
</feature>
<sequence>MVMDDKLSATLSKLVPRRSSVLIRFGKAATQFSQLLFLMLQIFFLGGRFVFGPDVRSVFLSIFLITAPVVAFCVFVARKLLDEFDHHLGVLVMAAVIVFTIYVVILLLVTSGRDPGIIPRSLHPPEPEVMDQSIETGSSQTPQLRLPRFKEVMVNGMTVKVKYCDTCMLYRPPRCSHCSICDNCVERFDHHCPWVGQCIGLRNYRFFFMFVSSATLLCIYVFAFCWVYVIKIKNSEDITVWRALIKTPASIVLIIYTFICVWFVGGLTVFHLYLISTNQSTYENFRYRYDRTENPYNIGVFENFKEVFWRSIPPSKNDFRAIVQRQPEVLPRALGGSFANSDIEKTPSDIEMGNRKPAGNNGSGRSDQYDQTSHADGRNDMRSHPRRSSWGRRSGSWELPSDIASVASALGDSNRTVGGSSASLGGSREPQCSLGRLLNRSPACIWICEMKVTRFDLRMRRTSFLHDEIGSYLPILFHVRLLGHSALHIYLHLFLGLCDQDQEQRGYINIGCIDQNHCLDCVDNLCVPMCLSTYENFQFRYDRTENPYNMGVIENCKEPFSRSIPPSKNYFRASVQRELEVLPRAPGGRFVSSDIEKTPGDIEMGNRKPSENNGPDRTEVINMIKHLMLTVIVICALTLAGPAGDEEVEAGSYRVILLLLHRLTLHQIGLLVEVVTVWVAVQVLN</sequence>
<dbReference type="EC" id="2.3.1.225" evidence="8"/>
<protein>
    <recommendedName>
        <fullName evidence="8">S-acyltransferase</fullName>
        <ecNumber evidence="8">2.3.1.225</ecNumber>
    </recommendedName>
    <alternativeName>
        <fullName evidence="8">Palmitoyltransferase</fullName>
    </alternativeName>
</protein>
<feature type="transmembrane region" description="Helical" evidence="8">
    <location>
        <begin position="32"/>
        <end position="51"/>
    </location>
</feature>
<comment type="caution">
    <text evidence="11">The sequence shown here is derived from an EMBL/GenBank/DDBJ whole genome shotgun (WGS) entry which is preliminary data.</text>
</comment>
<dbReference type="Pfam" id="PF01529">
    <property type="entry name" value="DHHC"/>
    <property type="match status" value="1"/>
</dbReference>
<dbReference type="GO" id="GO:0005794">
    <property type="term" value="C:Golgi apparatus"/>
    <property type="evidence" value="ECO:0007669"/>
    <property type="project" value="TreeGrafter"/>
</dbReference>
<keyword evidence="5 8" id="KW-1133">Transmembrane helix</keyword>